<reference evidence="8" key="1">
    <citation type="journal article" date="2019" name="Int. J. Syst. Evol. Microbiol.">
        <title>The Global Catalogue of Microorganisms (GCM) 10K type strain sequencing project: providing services to taxonomists for standard genome sequencing and annotation.</title>
        <authorList>
            <consortium name="The Broad Institute Genomics Platform"/>
            <consortium name="The Broad Institute Genome Sequencing Center for Infectious Disease"/>
            <person name="Wu L."/>
            <person name="Ma J."/>
        </authorList>
    </citation>
    <scope>NUCLEOTIDE SEQUENCE [LARGE SCALE GENOMIC DNA]</scope>
    <source>
        <strain evidence="8">CGMCC 1.12477</strain>
    </source>
</reference>
<dbReference type="InterPro" id="IPR011990">
    <property type="entry name" value="TPR-like_helical_dom_sf"/>
</dbReference>
<comment type="similarity">
    <text evidence="1">Belongs to the AfsR/DnrI/RedD regulatory family.</text>
</comment>
<dbReference type="SUPFAM" id="SSF48452">
    <property type="entry name" value="TPR-like"/>
    <property type="match status" value="1"/>
</dbReference>
<dbReference type="SMART" id="SM01043">
    <property type="entry name" value="BTAD"/>
    <property type="match status" value="1"/>
</dbReference>
<feature type="DNA-binding region" description="OmpR/PhoB-type" evidence="5">
    <location>
        <begin position="1"/>
        <end position="98"/>
    </location>
</feature>
<dbReference type="Proteomes" id="UP001597351">
    <property type="component" value="Unassembled WGS sequence"/>
</dbReference>
<sequence>MRIQVLGSTRAEVEPGEHVALGSRRPRSILAALALTPGQVVSADALADLLWGGQPPPGAHGTLHSHLSGLRRSLEPGLARRDPGNVIATTDHGYVLRVPRDHVDTHVFADVVAAAERQLASLWTLVEGPAVGAAGPLPAADEVTAAVERLDEALATWEGTPYADLPDHGLVAAERSTLERLRTAAEEARLVGLLALGDHLSVLARTEATTSQGVLSERTWGLHAVALARAGRQADALDAVRQVRELLADELGIDPGPGLQWLETAILRQVPELATTLTTRTAVDASGPAPALPAAAGTAGPVGRAAERGRLADLLDTAAGGRLALGHVVGEPGIGKSHLLGDLVGRAHDAGFRVAVGRCSQDDGAPPLWPWRSVLADLGSEVGPAGSNAADSDGHAAFETWDRIARAVGAAAVDAPVLVVLDDLHWADESTLRALAHLLSTAPDGTRLAVVVARRSHPEPAGPLAAVADALARRDAVRLDLTGLDPSEAADLVADHLAGAVDPTLVERWQERASGNPFFLIELARLGASADVAVPVTVRDAVTQRLTGLRPDLLEVVRTAAVAGREFDAATVAAADDLDADEVLELLEEAAGAGVVVERGPEHFGFAHALVRDAVVASLPASRVARRHARLARALAQPRVAARHDPQELVAERARHWIAAGPSHADVAWRAADEAAAQARRLSSWTEAMRLRESAIAAHRSAVSSEAADRYRLLVDLATDAAHAAQWPGVEQAVIEAVRLGRELGSPELVADAITDLTRYCVWTPHDIGVVFHDLVDDLRWAVAELEPGSPGTRARLDLGLAVELIAVDGAEAERHALVESGLALARGTGDASLLAWATRAAWLVAWAPGRTTERLAWVEEGAEAARAAGDPVGEAVLLLAAAVDHLELADREAWEGLVGRAEELGTRHRLPYVLIVVRWLQYCLALLRDDESLVAERLDALMRTVPEVAIPSQDMQVPFAHVWARVWGPREGLAEVTDAIVAAQEAWGNAETATHLVLARAGDPRLGEVLRRWPARLGVESWETLADWCWEAEAAHSVGDRQLAATAVEVLSRYDDRMSLSGAAIVVGPVAGYLALAHAATGEREASERHRATALAMATEWDLTRYVDWLERALGT</sequence>
<dbReference type="EMBL" id="JBHUGD010000003">
    <property type="protein sequence ID" value="MFD1946719.1"/>
    <property type="molecule type" value="Genomic_DNA"/>
</dbReference>
<evidence type="ECO:0000313" key="7">
    <source>
        <dbReference type="EMBL" id="MFD1946719.1"/>
    </source>
</evidence>
<keyword evidence="3 5" id="KW-0238">DNA-binding</keyword>
<dbReference type="InterPro" id="IPR001867">
    <property type="entry name" value="OmpR/PhoB-type_DNA-bd"/>
</dbReference>
<dbReference type="InterPro" id="IPR041664">
    <property type="entry name" value="AAA_16"/>
</dbReference>
<dbReference type="PROSITE" id="PS51755">
    <property type="entry name" value="OMPR_PHOB"/>
    <property type="match status" value="1"/>
</dbReference>
<dbReference type="InterPro" id="IPR051677">
    <property type="entry name" value="AfsR-DnrI-RedD_regulator"/>
</dbReference>
<evidence type="ECO:0000256" key="4">
    <source>
        <dbReference type="ARBA" id="ARBA00023163"/>
    </source>
</evidence>
<dbReference type="InterPro" id="IPR036388">
    <property type="entry name" value="WH-like_DNA-bd_sf"/>
</dbReference>
<feature type="domain" description="OmpR/PhoB-type" evidence="6">
    <location>
        <begin position="1"/>
        <end position="98"/>
    </location>
</feature>
<dbReference type="SMART" id="SM00862">
    <property type="entry name" value="Trans_reg_C"/>
    <property type="match status" value="1"/>
</dbReference>
<evidence type="ECO:0000259" key="6">
    <source>
        <dbReference type="PROSITE" id="PS51755"/>
    </source>
</evidence>
<dbReference type="Gene3D" id="1.25.40.10">
    <property type="entry name" value="Tetratricopeptide repeat domain"/>
    <property type="match status" value="1"/>
</dbReference>
<dbReference type="InterPro" id="IPR005158">
    <property type="entry name" value="BTAD"/>
</dbReference>
<accession>A0ABW4TLX5</accession>
<dbReference type="Pfam" id="PF00486">
    <property type="entry name" value="Trans_reg_C"/>
    <property type="match status" value="1"/>
</dbReference>
<dbReference type="SUPFAM" id="SSF52540">
    <property type="entry name" value="P-loop containing nucleoside triphosphate hydrolases"/>
    <property type="match status" value="1"/>
</dbReference>
<dbReference type="PANTHER" id="PTHR35807:SF1">
    <property type="entry name" value="TRANSCRIPTIONAL REGULATOR REDD"/>
    <property type="match status" value="1"/>
</dbReference>
<name>A0ABW4TLX5_9ACTN</name>
<evidence type="ECO:0000256" key="1">
    <source>
        <dbReference type="ARBA" id="ARBA00005820"/>
    </source>
</evidence>
<dbReference type="SUPFAM" id="SSF46894">
    <property type="entry name" value="C-terminal effector domain of the bipartite response regulators"/>
    <property type="match status" value="1"/>
</dbReference>
<evidence type="ECO:0000256" key="5">
    <source>
        <dbReference type="PROSITE-ProRule" id="PRU01091"/>
    </source>
</evidence>
<keyword evidence="4" id="KW-0804">Transcription</keyword>
<keyword evidence="2" id="KW-0805">Transcription regulation</keyword>
<protein>
    <submittedName>
        <fullName evidence="7">BTAD domain-containing putative transcriptional regulator</fullName>
    </submittedName>
</protein>
<gene>
    <name evidence="7" type="ORF">ACFSDE_07945</name>
</gene>
<dbReference type="RefSeq" id="WP_343917132.1">
    <property type="nucleotide sequence ID" value="NZ_BAAAJT010000002.1"/>
</dbReference>
<dbReference type="CDD" id="cd15831">
    <property type="entry name" value="BTAD"/>
    <property type="match status" value="1"/>
</dbReference>
<proteinExistence type="inferred from homology"/>
<dbReference type="Pfam" id="PF03704">
    <property type="entry name" value="BTAD"/>
    <property type="match status" value="1"/>
</dbReference>
<organism evidence="7 8">
    <name type="scientific">Nocardioides aestuarii</name>
    <dbReference type="NCBI Taxonomy" id="252231"/>
    <lineage>
        <taxon>Bacteria</taxon>
        <taxon>Bacillati</taxon>
        <taxon>Actinomycetota</taxon>
        <taxon>Actinomycetes</taxon>
        <taxon>Propionibacteriales</taxon>
        <taxon>Nocardioidaceae</taxon>
        <taxon>Nocardioides</taxon>
    </lineage>
</organism>
<keyword evidence="8" id="KW-1185">Reference proteome</keyword>
<dbReference type="InterPro" id="IPR027417">
    <property type="entry name" value="P-loop_NTPase"/>
</dbReference>
<dbReference type="Gene3D" id="1.10.10.10">
    <property type="entry name" value="Winged helix-like DNA-binding domain superfamily/Winged helix DNA-binding domain"/>
    <property type="match status" value="1"/>
</dbReference>
<evidence type="ECO:0000256" key="3">
    <source>
        <dbReference type="ARBA" id="ARBA00023125"/>
    </source>
</evidence>
<dbReference type="InterPro" id="IPR016032">
    <property type="entry name" value="Sig_transdc_resp-reg_C-effctor"/>
</dbReference>
<dbReference type="PANTHER" id="PTHR35807">
    <property type="entry name" value="TRANSCRIPTIONAL REGULATOR REDD-RELATED"/>
    <property type="match status" value="1"/>
</dbReference>
<comment type="caution">
    <text evidence="7">The sequence shown here is derived from an EMBL/GenBank/DDBJ whole genome shotgun (WGS) entry which is preliminary data.</text>
</comment>
<evidence type="ECO:0000256" key="2">
    <source>
        <dbReference type="ARBA" id="ARBA00023015"/>
    </source>
</evidence>
<evidence type="ECO:0000313" key="8">
    <source>
        <dbReference type="Proteomes" id="UP001597351"/>
    </source>
</evidence>
<dbReference type="Pfam" id="PF13191">
    <property type="entry name" value="AAA_16"/>
    <property type="match status" value="1"/>
</dbReference>